<dbReference type="Proteomes" id="UP000216442">
    <property type="component" value="Unassembled WGS sequence"/>
</dbReference>
<organism evidence="4 5">
    <name type="scientific">Mesorhizobium temperatum</name>
    <dbReference type="NCBI Taxonomy" id="241416"/>
    <lineage>
        <taxon>Bacteria</taxon>
        <taxon>Pseudomonadati</taxon>
        <taxon>Pseudomonadota</taxon>
        <taxon>Alphaproteobacteria</taxon>
        <taxon>Hyphomicrobiales</taxon>
        <taxon>Phyllobacteriaceae</taxon>
        <taxon>Mesorhizobium</taxon>
    </lineage>
</organism>
<comment type="caution">
    <text evidence="4">The sequence shown here is derived from an EMBL/GenBank/DDBJ whole genome shotgun (WGS) entry which is preliminary data.</text>
</comment>
<evidence type="ECO:0000256" key="1">
    <source>
        <dbReference type="SAM" id="MobiDB-lite"/>
    </source>
</evidence>
<keyword evidence="2" id="KW-0732">Signal</keyword>
<accession>A0A271LMB8</accession>
<feature type="region of interest" description="Disordered" evidence="1">
    <location>
        <begin position="163"/>
        <end position="201"/>
    </location>
</feature>
<sequence length="251" mass="26972">MKTRHLFASLAAVSLVLAMPAFAADTAQDFVDKAAVGGKFEVDSSKIAQDKVTDQNVKEFAQKMIEDHNAANAKLQSIAGEQKLQLPVDLDAPHRSELQKLQDGKAPLDQPYVDMQRSAHADAVSLFESYAKDGDNGPLKAFAQEMLPTLKMHKEMIEKIATTIGTDSSSAANSTTPAVKTTDTPSPSAPEPGANSFTEDQAKDRIEDAGYSNVSKLIKDDQGIWRGQASKDGKNIPIALDYQGNIVVGNN</sequence>
<dbReference type="PANTHER" id="PTHR38593">
    <property type="entry name" value="BLR2558 PROTEIN"/>
    <property type="match status" value="1"/>
</dbReference>
<feature type="signal peptide" evidence="2">
    <location>
        <begin position="1"/>
        <end position="23"/>
    </location>
</feature>
<dbReference type="OrthoDB" id="7376531at2"/>
<feature type="chain" id="PRO_5012267223" description="DUF4142 domain-containing protein" evidence="2">
    <location>
        <begin position="24"/>
        <end position="251"/>
    </location>
</feature>
<name>A0A271LMB8_9HYPH</name>
<keyword evidence="5" id="KW-1185">Reference proteome</keyword>
<feature type="compositionally biased region" description="Polar residues" evidence="1">
    <location>
        <begin position="163"/>
        <end position="186"/>
    </location>
</feature>
<dbReference type="InterPro" id="IPR012347">
    <property type="entry name" value="Ferritin-like"/>
</dbReference>
<dbReference type="AlphaFoldDB" id="A0A271LMB8"/>
<dbReference type="EMBL" id="NPKJ01000048">
    <property type="protein sequence ID" value="PAQ08450.1"/>
    <property type="molecule type" value="Genomic_DNA"/>
</dbReference>
<dbReference type="Pfam" id="PF13628">
    <property type="entry name" value="DUF4142"/>
    <property type="match status" value="1"/>
</dbReference>
<dbReference type="InterPro" id="IPR025419">
    <property type="entry name" value="DUF4142"/>
</dbReference>
<proteinExistence type="predicted"/>
<evidence type="ECO:0000313" key="4">
    <source>
        <dbReference type="EMBL" id="PAQ08450.1"/>
    </source>
</evidence>
<feature type="domain" description="DUF4142" evidence="3">
    <location>
        <begin position="26"/>
        <end position="160"/>
    </location>
</feature>
<protein>
    <recommendedName>
        <fullName evidence="3">DUF4142 domain-containing protein</fullName>
    </recommendedName>
</protein>
<dbReference type="PANTHER" id="PTHR38593:SF1">
    <property type="entry name" value="BLR2558 PROTEIN"/>
    <property type="match status" value="1"/>
</dbReference>
<evidence type="ECO:0000313" key="5">
    <source>
        <dbReference type="Proteomes" id="UP000216442"/>
    </source>
</evidence>
<dbReference type="RefSeq" id="WP_095493494.1">
    <property type="nucleotide sequence ID" value="NZ_NPKJ01000048.1"/>
</dbReference>
<dbReference type="Gene3D" id="1.20.1260.10">
    <property type="match status" value="1"/>
</dbReference>
<evidence type="ECO:0000259" key="3">
    <source>
        <dbReference type="Pfam" id="PF13628"/>
    </source>
</evidence>
<reference evidence="4 5" key="1">
    <citation type="submission" date="2017-08" db="EMBL/GenBank/DDBJ databases">
        <title>Mesorhizobium wenxinae sp. nov., a novel rhizobial species isolated from root nodules of chickpea (Cicer arietinum L.).</title>
        <authorList>
            <person name="Zhang J."/>
        </authorList>
    </citation>
    <scope>NUCLEOTIDE SEQUENCE [LARGE SCALE GENOMIC DNA]</scope>
    <source>
        <strain evidence="4 5">SDW018</strain>
    </source>
</reference>
<evidence type="ECO:0000256" key="2">
    <source>
        <dbReference type="SAM" id="SignalP"/>
    </source>
</evidence>
<gene>
    <name evidence="4" type="ORF">CIT26_16035</name>
</gene>